<dbReference type="Pfam" id="PF05078">
    <property type="entry name" value="DUF679"/>
    <property type="match status" value="1"/>
</dbReference>
<sequence>MSVRQRPPTSSQQSPHLGYTIINRSSLNQHRRYRAGNPENTITATVSIPTSHLTNPIQHSQPSKPPPHRHHPSLPTPHTHIHQQRGLPDLRKYKIRFMDGVHAIMSVLVFGAVALRDKNVLGCLYPTPKHETQQVLNILPVGIGLICSLLFVAFPTIRHGIGYPITPGK</sequence>
<protein>
    <submittedName>
        <fullName evidence="8">Uncharacterized protein</fullName>
    </submittedName>
</protein>
<dbReference type="GO" id="GO:0016020">
    <property type="term" value="C:membrane"/>
    <property type="evidence" value="ECO:0007669"/>
    <property type="project" value="UniProtKB-SubCell"/>
</dbReference>
<evidence type="ECO:0000313" key="9">
    <source>
        <dbReference type="Proteomes" id="UP001281410"/>
    </source>
</evidence>
<evidence type="ECO:0000256" key="1">
    <source>
        <dbReference type="ARBA" id="ARBA00004141"/>
    </source>
</evidence>
<dbReference type="PANTHER" id="PTHR31621">
    <property type="entry name" value="PROTEIN DMP3"/>
    <property type="match status" value="1"/>
</dbReference>
<organism evidence="8 9">
    <name type="scientific">Dipteronia sinensis</name>
    <dbReference type="NCBI Taxonomy" id="43782"/>
    <lineage>
        <taxon>Eukaryota</taxon>
        <taxon>Viridiplantae</taxon>
        <taxon>Streptophyta</taxon>
        <taxon>Embryophyta</taxon>
        <taxon>Tracheophyta</taxon>
        <taxon>Spermatophyta</taxon>
        <taxon>Magnoliopsida</taxon>
        <taxon>eudicotyledons</taxon>
        <taxon>Gunneridae</taxon>
        <taxon>Pentapetalae</taxon>
        <taxon>rosids</taxon>
        <taxon>malvids</taxon>
        <taxon>Sapindales</taxon>
        <taxon>Sapindaceae</taxon>
        <taxon>Hippocastanoideae</taxon>
        <taxon>Acereae</taxon>
        <taxon>Dipteronia</taxon>
    </lineage>
</organism>
<comment type="similarity">
    <text evidence="2">Belongs to the plant DMP1 protein family.</text>
</comment>
<reference evidence="8" key="1">
    <citation type="journal article" date="2023" name="Plant J.">
        <title>Genome sequences and population genomics provide insights into the demographic history, inbreeding, and mutation load of two 'living fossil' tree species of Dipteronia.</title>
        <authorList>
            <person name="Feng Y."/>
            <person name="Comes H.P."/>
            <person name="Chen J."/>
            <person name="Zhu S."/>
            <person name="Lu R."/>
            <person name="Zhang X."/>
            <person name="Li P."/>
            <person name="Qiu J."/>
            <person name="Olsen K.M."/>
            <person name="Qiu Y."/>
        </authorList>
    </citation>
    <scope>NUCLEOTIDE SEQUENCE</scope>
    <source>
        <strain evidence="8">NBL</strain>
    </source>
</reference>
<dbReference type="PANTHER" id="PTHR31621:SF1">
    <property type="entry name" value="PROTEIN DMP5"/>
    <property type="match status" value="1"/>
</dbReference>
<name>A0AAD9ZNK7_9ROSI</name>
<dbReference type="GO" id="GO:0005737">
    <property type="term" value="C:cytoplasm"/>
    <property type="evidence" value="ECO:0007669"/>
    <property type="project" value="UniProtKB-ARBA"/>
</dbReference>
<dbReference type="InterPro" id="IPR007770">
    <property type="entry name" value="DMP"/>
</dbReference>
<feature type="transmembrane region" description="Helical" evidence="7">
    <location>
        <begin position="97"/>
        <end position="115"/>
    </location>
</feature>
<dbReference type="Proteomes" id="UP001281410">
    <property type="component" value="Unassembled WGS sequence"/>
</dbReference>
<evidence type="ECO:0000256" key="2">
    <source>
        <dbReference type="ARBA" id="ARBA00008707"/>
    </source>
</evidence>
<keyword evidence="5 7" id="KW-0472">Membrane</keyword>
<evidence type="ECO:0000313" key="8">
    <source>
        <dbReference type="EMBL" id="KAK3184785.1"/>
    </source>
</evidence>
<evidence type="ECO:0000256" key="6">
    <source>
        <dbReference type="SAM" id="MobiDB-lite"/>
    </source>
</evidence>
<evidence type="ECO:0000256" key="7">
    <source>
        <dbReference type="SAM" id="Phobius"/>
    </source>
</evidence>
<keyword evidence="9" id="KW-1185">Reference proteome</keyword>
<evidence type="ECO:0000256" key="5">
    <source>
        <dbReference type="ARBA" id="ARBA00023136"/>
    </source>
</evidence>
<feature type="transmembrane region" description="Helical" evidence="7">
    <location>
        <begin position="135"/>
        <end position="154"/>
    </location>
</feature>
<proteinExistence type="inferred from homology"/>
<comment type="subcellular location">
    <subcellularLocation>
        <location evidence="1">Membrane</location>
        <topology evidence="1">Multi-pass membrane protein</topology>
    </subcellularLocation>
</comment>
<dbReference type="GO" id="GO:0010256">
    <property type="term" value="P:endomembrane system organization"/>
    <property type="evidence" value="ECO:0007669"/>
    <property type="project" value="TreeGrafter"/>
</dbReference>
<dbReference type="AlphaFoldDB" id="A0AAD9ZNK7"/>
<evidence type="ECO:0000256" key="3">
    <source>
        <dbReference type="ARBA" id="ARBA00022692"/>
    </source>
</evidence>
<feature type="region of interest" description="Disordered" evidence="6">
    <location>
        <begin position="49"/>
        <end position="85"/>
    </location>
</feature>
<comment type="caution">
    <text evidence="8">The sequence shown here is derived from an EMBL/GenBank/DDBJ whole genome shotgun (WGS) entry which is preliminary data.</text>
</comment>
<accession>A0AAD9ZNK7</accession>
<dbReference type="EMBL" id="JANJYJ010000010">
    <property type="protein sequence ID" value="KAK3184785.1"/>
    <property type="molecule type" value="Genomic_DNA"/>
</dbReference>
<keyword evidence="4 7" id="KW-1133">Transmembrane helix</keyword>
<keyword evidence="3 7" id="KW-0812">Transmembrane</keyword>
<gene>
    <name evidence="8" type="ORF">Dsin_032071</name>
</gene>
<evidence type="ECO:0000256" key="4">
    <source>
        <dbReference type="ARBA" id="ARBA00022989"/>
    </source>
</evidence>